<keyword evidence="4" id="KW-0963">Cytoplasm</keyword>
<dbReference type="AlphaFoldDB" id="A0A370CFV7"/>
<evidence type="ECO:0000259" key="5">
    <source>
        <dbReference type="Pfam" id="PF00462"/>
    </source>
</evidence>
<proteinExistence type="inferred from homology"/>
<comment type="caution">
    <text evidence="6">The sequence shown here is derived from an EMBL/GenBank/DDBJ whole genome shotgun (WGS) entry which is preliminary data.</text>
</comment>
<comment type="similarity">
    <text evidence="1 4">Belongs to the glutaredoxin family.</text>
</comment>
<dbReference type="PANTHER" id="PTHR34386">
    <property type="entry name" value="GLUTAREDOXIN"/>
    <property type="match status" value="1"/>
</dbReference>
<dbReference type="GO" id="GO:0045454">
    <property type="term" value="P:cell redox homeostasis"/>
    <property type="evidence" value="ECO:0007669"/>
    <property type="project" value="InterPro"/>
</dbReference>
<keyword evidence="4" id="KW-0676">Redox-active center</keyword>
<dbReference type="InterPro" id="IPR011900">
    <property type="entry name" value="GRX_bact"/>
</dbReference>
<reference evidence="6 7" key="1">
    <citation type="journal article" date="2017" name="Int. J. Syst. Evol. Microbiol.">
        <title>Aquarickettsiella crustaci n. gen. n. sp. (Gammaproteobacteria: Legionellales: Coxiellaceae); a bacterial pathogen of the freshwater crustacean: Gammarus fossarum (Malacostraca: Amphipoda).</title>
        <authorList>
            <person name="Bojko J."/>
            <person name="Dunn A.M."/>
            <person name="Stebbing P.D."/>
            <person name="Van Aerle R."/>
            <person name="Bacela-Spychalska K."/>
            <person name="Bean T.P."/>
            <person name="Stentiford G.D."/>
        </authorList>
    </citation>
    <scope>NUCLEOTIDE SEQUENCE [LARGE SCALE GENOMIC DNA]</scope>
    <source>
        <strain evidence="6">RA15029</strain>
    </source>
</reference>
<name>A0A370CFV7_9COXI</name>
<dbReference type="InterPro" id="IPR036249">
    <property type="entry name" value="Thioredoxin-like_sf"/>
</dbReference>
<accession>A0A370CFV7</accession>
<dbReference type="PROSITE" id="PS51354">
    <property type="entry name" value="GLUTAREDOXIN_2"/>
    <property type="match status" value="1"/>
</dbReference>
<dbReference type="GO" id="GO:0009055">
    <property type="term" value="F:electron transfer activity"/>
    <property type="evidence" value="ECO:0007669"/>
    <property type="project" value="TreeGrafter"/>
</dbReference>
<keyword evidence="7" id="KW-1185">Reference proteome</keyword>
<evidence type="ECO:0000313" key="7">
    <source>
        <dbReference type="Proteomes" id="UP000226429"/>
    </source>
</evidence>
<keyword evidence="3 4" id="KW-0249">Electron transport</keyword>
<organism evidence="6 7">
    <name type="scientific">Candidatus Aquirickettsiella gammari</name>
    <dbReference type="NCBI Taxonomy" id="2016198"/>
    <lineage>
        <taxon>Bacteria</taxon>
        <taxon>Pseudomonadati</taxon>
        <taxon>Pseudomonadota</taxon>
        <taxon>Gammaproteobacteria</taxon>
        <taxon>Legionellales</taxon>
        <taxon>Coxiellaceae</taxon>
        <taxon>Candidatus Aquirickettsiella</taxon>
    </lineage>
</organism>
<evidence type="ECO:0000256" key="4">
    <source>
        <dbReference type="RuleBase" id="RU364065"/>
    </source>
</evidence>
<sequence>MQKIVIYTTATCPSCIGAKKLLDRKKLKYSEIAVDKDPAKREEMIELSGRRSVPQIFINDKPIGGFDDLSALDRSGKLDSLLLKNESNS</sequence>
<feature type="domain" description="Glutaredoxin" evidence="5">
    <location>
        <begin position="4"/>
        <end position="62"/>
    </location>
</feature>
<dbReference type="PANTHER" id="PTHR34386:SF1">
    <property type="entry name" value="GLUTAREDOXIN-LIKE PROTEIN NRDH"/>
    <property type="match status" value="1"/>
</dbReference>
<dbReference type="Proteomes" id="UP000226429">
    <property type="component" value="Unassembled WGS sequence"/>
</dbReference>
<reference evidence="6 7" key="2">
    <citation type="journal article" date="2018" name="J. Invertebr. Pathol.">
        <title>'Candidatus Aquirickettsiella gammari' (Gammaproteobacteria: Legionellales: Coxiellaceae): A bacterial pathogen of the freshwater crustacean Gammarus fossarum (Malacostraca: Amphipoda).</title>
        <authorList>
            <person name="Bojko J."/>
            <person name="Dunn A.M."/>
            <person name="Stebbing P.D."/>
            <person name="van Aerle R."/>
            <person name="Bacela-Spychalska K."/>
            <person name="Bean T.P."/>
            <person name="Urrutia A."/>
            <person name="Stentiford G.D."/>
        </authorList>
    </citation>
    <scope>NUCLEOTIDE SEQUENCE [LARGE SCALE GENOMIC DNA]</scope>
    <source>
        <strain evidence="6">RA15029</strain>
    </source>
</reference>
<dbReference type="PRINTS" id="PR00160">
    <property type="entry name" value="GLUTAREDOXIN"/>
</dbReference>
<evidence type="ECO:0000256" key="3">
    <source>
        <dbReference type="ARBA" id="ARBA00022982"/>
    </source>
</evidence>
<dbReference type="InterPro" id="IPR014025">
    <property type="entry name" value="Glutaredoxin_subgr"/>
</dbReference>
<dbReference type="Gene3D" id="3.40.30.10">
    <property type="entry name" value="Glutaredoxin"/>
    <property type="match status" value="1"/>
</dbReference>
<dbReference type="InterPro" id="IPR002109">
    <property type="entry name" value="Glutaredoxin"/>
</dbReference>
<evidence type="ECO:0000313" key="6">
    <source>
        <dbReference type="EMBL" id="RDH39992.1"/>
    </source>
</evidence>
<dbReference type="Pfam" id="PF00462">
    <property type="entry name" value="Glutaredoxin"/>
    <property type="match status" value="1"/>
</dbReference>
<dbReference type="EMBL" id="NMOS02000021">
    <property type="protein sequence ID" value="RDH39992.1"/>
    <property type="molecule type" value="Genomic_DNA"/>
</dbReference>
<dbReference type="CDD" id="cd03418">
    <property type="entry name" value="GRX_GRXb_1_3_like"/>
    <property type="match status" value="1"/>
</dbReference>
<dbReference type="SUPFAM" id="SSF52833">
    <property type="entry name" value="Thioredoxin-like"/>
    <property type="match status" value="1"/>
</dbReference>
<dbReference type="GO" id="GO:0015038">
    <property type="term" value="F:glutathione disulfide oxidoreductase activity"/>
    <property type="evidence" value="ECO:0007669"/>
    <property type="project" value="UniProtKB-UniRule"/>
</dbReference>
<evidence type="ECO:0000256" key="1">
    <source>
        <dbReference type="ARBA" id="ARBA00007787"/>
    </source>
</evidence>
<evidence type="ECO:0000256" key="2">
    <source>
        <dbReference type="ARBA" id="ARBA00022448"/>
    </source>
</evidence>
<dbReference type="InterPro" id="IPR051548">
    <property type="entry name" value="Grx-like_ET"/>
</dbReference>
<protein>
    <recommendedName>
        <fullName evidence="4">Glutaredoxin</fullName>
    </recommendedName>
</protein>
<comment type="function">
    <text evidence="4">Has a glutathione-disulfide oxidoreductase activity in the presence of NADPH and glutathione reductase. Reduces low molecular weight disulfides and proteins.</text>
</comment>
<gene>
    <name evidence="6" type="primary">grxC</name>
    <name evidence="6" type="ORF">CFE62_006175</name>
</gene>
<keyword evidence="2 4" id="KW-0813">Transport</keyword>
<dbReference type="NCBIfam" id="TIGR02181">
    <property type="entry name" value="GRX_bact"/>
    <property type="match status" value="1"/>
</dbReference>